<gene>
    <name evidence="2" type="ORF">RM590_01245</name>
</gene>
<dbReference type="EMBL" id="JAVREL010000001">
    <property type="protein sequence ID" value="MDT0341287.1"/>
    <property type="molecule type" value="Genomic_DNA"/>
</dbReference>
<feature type="region of interest" description="Disordered" evidence="1">
    <location>
        <begin position="66"/>
        <end position="93"/>
    </location>
</feature>
<accession>A0ABU2MI78</accession>
<protein>
    <recommendedName>
        <fullName evidence="4">Large polyvalent protein associated domain-containing protein</fullName>
    </recommendedName>
</protein>
<organism evidence="2 3">
    <name type="scientific">Streptomyces litchfieldiae</name>
    <dbReference type="NCBI Taxonomy" id="3075543"/>
    <lineage>
        <taxon>Bacteria</taxon>
        <taxon>Bacillati</taxon>
        <taxon>Actinomycetota</taxon>
        <taxon>Actinomycetes</taxon>
        <taxon>Kitasatosporales</taxon>
        <taxon>Streptomycetaceae</taxon>
        <taxon>Streptomyces</taxon>
    </lineage>
</organism>
<comment type="caution">
    <text evidence="2">The sequence shown here is derived from an EMBL/GenBank/DDBJ whole genome shotgun (WGS) entry which is preliminary data.</text>
</comment>
<keyword evidence="3" id="KW-1185">Reference proteome</keyword>
<sequence length="815" mass="86613">MTGPNFQFTQGEVVAKAGGADPWATQTKFSNEIDIPAMLRAGLALREAAEGAREVKDLAASADAISESSASQNGAPLAASADRSNETGRNVQEERINQAVDYNFRAMGTASTTKASVEEEVTGPNGLDTRVQNYGREAQADWDYWETLRQELDGQFRNAPPTAVLPTVVHKGRQVKFGRLADDTVTLPPELPAQIREDYLTIAGNDARDTDGRINESITTYRRALMEMAATLSESGYDVASGPVDLFTSPEMAQWAAEGLNQEMQRPGGPDEQNLEMYTQGLEAITGGVFGDPHVPGKDAQRDLTPQESTYLQRFFNTATADSLAKLGLSEDLGGFAKQNVANGIDMLMNPDIGGINTSGTGGTQQVPDSIREYLYGYGQRVTDQASVDRFNGFGKLMDSSALTPGGDFARALGTAALDVQQAVDRVNAVSPDVAENAAGGDTEALSAPDEPLRLTGSSDLLSHTALNQEASIDLLGTSQATREGLLTAEWQDGQGIADVIHSAIQPGENGTLTAEQKAAADGVLNFYTDNPDELIADWTEDQFAPRIPLDAVPIQGAVAETALRRMDDIVGLRQPHPQYSEEDMYGVFSLMAASDPTVNEYFKTGVNATQYDLAYDLYSGATTDKTNVLQNIGDLNQLVSWGEQDVKQHYQDREDKEAKLQRDLTIASAGAALSLGGLAGGPVAVGASLSGAGLGVAIPGFGEFEAQAPKVLAEYQLVQGPTNTELMQHALVAGAAAARGENITVPDADTLLRSYEGATGSRVLNFHVNQAQDALGLADDVDLATTGSGFVPPFSEHDGRVAAERLKRPGQVEG</sequence>
<evidence type="ECO:0000313" key="2">
    <source>
        <dbReference type="EMBL" id="MDT0341287.1"/>
    </source>
</evidence>
<evidence type="ECO:0008006" key="4">
    <source>
        <dbReference type="Google" id="ProtNLM"/>
    </source>
</evidence>
<evidence type="ECO:0000256" key="1">
    <source>
        <dbReference type="SAM" id="MobiDB-lite"/>
    </source>
</evidence>
<feature type="compositionally biased region" description="Basic and acidic residues" evidence="1">
    <location>
        <begin position="83"/>
        <end position="93"/>
    </location>
</feature>
<name>A0ABU2MI78_9ACTN</name>
<proteinExistence type="predicted"/>
<evidence type="ECO:0000313" key="3">
    <source>
        <dbReference type="Proteomes" id="UP001183246"/>
    </source>
</evidence>
<dbReference type="Proteomes" id="UP001183246">
    <property type="component" value="Unassembled WGS sequence"/>
</dbReference>
<reference evidence="3" key="1">
    <citation type="submission" date="2023-07" db="EMBL/GenBank/DDBJ databases">
        <title>30 novel species of actinomycetes from the DSMZ collection.</title>
        <authorList>
            <person name="Nouioui I."/>
        </authorList>
    </citation>
    <scope>NUCLEOTIDE SEQUENCE [LARGE SCALE GENOMIC DNA]</scope>
    <source>
        <strain evidence="3">DSM 44938</strain>
    </source>
</reference>
<dbReference type="RefSeq" id="WP_311702400.1">
    <property type="nucleotide sequence ID" value="NZ_JAVREL010000001.1"/>
</dbReference>